<dbReference type="Pfam" id="PF01027">
    <property type="entry name" value="Bax1-I"/>
    <property type="match status" value="1"/>
</dbReference>
<feature type="compositionally biased region" description="Low complexity" evidence="6">
    <location>
        <begin position="31"/>
        <end position="41"/>
    </location>
</feature>
<organism evidence="7">
    <name type="scientific">Capitella teleta</name>
    <name type="common">Polychaete worm</name>
    <dbReference type="NCBI Taxonomy" id="283909"/>
    <lineage>
        <taxon>Eukaryota</taxon>
        <taxon>Metazoa</taxon>
        <taxon>Spiralia</taxon>
        <taxon>Lophotrochozoa</taxon>
        <taxon>Annelida</taxon>
        <taxon>Polychaeta</taxon>
        <taxon>Sedentaria</taxon>
        <taxon>Scolecida</taxon>
        <taxon>Capitellidae</taxon>
        <taxon>Capitella</taxon>
    </lineage>
</organism>
<sequence length="322" mass="35677">MAEPPTYQQATNVPPQGYQPGYPSQQPPYPAQGYPSQGGYPAQPSPNTPLVIPGAAAYPSQPPQQPQQPYLDPQGNPTQNAAETGSAWQDDSGFTGNSFSDKAIRRAFIRKVYLILMTQLLVTCAFIAFFLFYHPANRWVKMNSWFYYLSYATFIVTYITLVCCPSVRRKSPGNYICLAVFTLAFSYMTATISSYYDSEIVLIAIGITAAVCLSITLFAIQTKVDFTLCSGLLFAGSMVLFFFGFACIIVYATIGPNYILRCVYGALAALLFSLFLAYDTQMLIGGRKHELSPEDYIFGALQLYLDIVYIFLIILSFFGGKD</sequence>
<dbReference type="OMA" id="FTGWYVY"/>
<dbReference type="GO" id="GO:2001234">
    <property type="term" value="P:negative regulation of apoptotic signaling pathway"/>
    <property type="evidence" value="ECO:0007669"/>
    <property type="project" value="TreeGrafter"/>
</dbReference>
<dbReference type="CDD" id="cd10428">
    <property type="entry name" value="LFG_like"/>
    <property type="match status" value="1"/>
</dbReference>
<keyword evidence="4 5" id="KW-0472">Membrane</keyword>
<feature type="region of interest" description="Disordered" evidence="6">
    <location>
        <begin position="1"/>
        <end position="90"/>
    </location>
</feature>
<comment type="subcellular location">
    <subcellularLocation>
        <location evidence="1">Membrane</location>
        <topology evidence="1">Multi-pass membrane protein</topology>
    </subcellularLocation>
</comment>
<feature type="transmembrane region" description="Helical" evidence="5">
    <location>
        <begin position="145"/>
        <end position="163"/>
    </location>
</feature>
<dbReference type="PANTHER" id="PTHR23291:SF127">
    <property type="entry name" value="PROTEIN LIFEGUARD 1-LIKE"/>
    <property type="match status" value="1"/>
</dbReference>
<feature type="transmembrane region" description="Helical" evidence="5">
    <location>
        <begin position="258"/>
        <end position="278"/>
    </location>
</feature>
<protein>
    <submittedName>
        <fullName evidence="7 8">Uncharacterized protein</fullName>
    </submittedName>
</protein>
<dbReference type="HOGENOM" id="CLU_058671_3_0_1"/>
<dbReference type="STRING" id="283909.R7UEB6"/>
<comment type="similarity">
    <text evidence="5">Belongs to the BI1 family.</text>
</comment>
<dbReference type="InterPro" id="IPR006214">
    <property type="entry name" value="Bax_inhibitor_1-related"/>
</dbReference>
<evidence type="ECO:0000256" key="2">
    <source>
        <dbReference type="ARBA" id="ARBA00022692"/>
    </source>
</evidence>
<feature type="transmembrane region" description="Helical" evidence="5">
    <location>
        <begin position="298"/>
        <end position="319"/>
    </location>
</feature>
<keyword evidence="9" id="KW-1185">Reference proteome</keyword>
<dbReference type="EnsemblMetazoa" id="CapteT222478">
    <property type="protein sequence ID" value="CapteP222478"/>
    <property type="gene ID" value="CapteG222478"/>
</dbReference>
<reference evidence="9" key="1">
    <citation type="submission" date="2012-12" db="EMBL/GenBank/DDBJ databases">
        <authorList>
            <person name="Hellsten U."/>
            <person name="Grimwood J."/>
            <person name="Chapman J.A."/>
            <person name="Shapiro H."/>
            <person name="Aerts A."/>
            <person name="Otillar R.P."/>
            <person name="Terry A.Y."/>
            <person name="Boore J.L."/>
            <person name="Simakov O."/>
            <person name="Marletaz F."/>
            <person name="Cho S.-J."/>
            <person name="Edsinger-Gonzales E."/>
            <person name="Havlak P."/>
            <person name="Kuo D.-H."/>
            <person name="Larsson T."/>
            <person name="Lv J."/>
            <person name="Arendt D."/>
            <person name="Savage R."/>
            <person name="Osoegawa K."/>
            <person name="de Jong P."/>
            <person name="Lindberg D.R."/>
            <person name="Seaver E.C."/>
            <person name="Weisblat D.A."/>
            <person name="Putnam N.H."/>
            <person name="Grigoriev I.V."/>
            <person name="Rokhsar D.S."/>
        </authorList>
    </citation>
    <scope>NUCLEOTIDE SEQUENCE</scope>
    <source>
        <strain evidence="9">I ESC-2004</strain>
    </source>
</reference>
<dbReference type="AlphaFoldDB" id="R7UEB6"/>
<gene>
    <name evidence="7" type="ORF">CAPTEDRAFT_222478</name>
</gene>
<evidence type="ECO:0000256" key="3">
    <source>
        <dbReference type="ARBA" id="ARBA00022989"/>
    </source>
</evidence>
<dbReference type="PANTHER" id="PTHR23291">
    <property type="entry name" value="BAX INHIBITOR-RELATED"/>
    <property type="match status" value="1"/>
</dbReference>
<accession>R7UEB6</accession>
<feature type="compositionally biased region" description="Low complexity" evidence="6">
    <location>
        <begin position="14"/>
        <end position="24"/>
    </location>
</feature>
<keyword evidence="3 5" id="KW-1133">Transmembrane helix</keyword>
<evidence type="ECO:0000313" key="7">
    <source>
        <dbReference type="EMBL" id="ELU02133.1"/>
    </source>
</evidence>
<dbReference type="EMBL" id="AMQN01008989">
    <property type="status" value="NOT_ANNOTATED_CDS"/>
    <property type="molecule type" value="Genomic_DNA"/>
</dbReference>
<dbReference type="Proteomes" id="UP000014760">
    <property type="component" value="Unassembled WGS sequence"/>
</dbReference>
<evidence type="ECO:0000256" key="4">
    <source>
        <dbReference type="ARBA" id="ARBA00023136"/>
    </source>
</evidence>
<feature type="compositionally biased region" description="Polar residues" evidence="6">
    <location>
        <begin position="1"/>
        <end position="13"/>
    </location>
</feature>
<name>R7UEB6_CAPTE</name>
<dbReference type="OrthoDB" id="7933078at2759"/>
<reference evidence="8" key="3">
    <citation type="submission" date="2015-06" db="UniProtKB">
        <authorList>
            <consortium name="EnsemblMetazoa"/>
        </authorList>
    </citation>
    <scope>IDENTIFICATION</scope>
</reference>
<evidence type="ECO:0000256" key="5">
    <source>
        <dbReference type="RuleBase" id="RU004379"/>
    </source>
</evidence>
<dbReference type="EMBL" id="KB304341">
    <property type="protein sequence ID" value="ELU02133.1"/>
    <property type="molecule type" value="Genomic_DNA"/>
</dbReference>
<dbReference type="EMBL" id="AMQN01008990">
    <property type="status" value="NOT_ANNOTATED_CDS"/>
    <property type="molecule type" value="Genomic_DNA"/>
</dbReference>
<evidence type="ECO:0000256" key="1">
    <source>
        <dbReference type="ARBA" id="ARBA00004141"/>
    </source>
</evidence>
<evidence type="ECO:0000313" key="8">
    <source>
        <dbReference type="EnsemblMetazoa" id="CapteP222478"/>
    </source>
</evidence>
<evidence type="ECO:0000313" key="9">
    <source>
        <dbReference type="Proteomes" id="UP000014760"/>
    </source>
</evidence>
<feature type="transmembrane region" description="Helical" evidence="5">
    <location>
        <begin position="200"/>
        <end position="220"/>
    </location>
</feature>
<feature type="transmembrane region" description="Helical" evidence="5">
    <location>
        <begin position="232"/>
        <end position="252"/>
    </location>
</feature>
<feature type="transmembrane region" description="Helical" evidence="5">
    <location>
        <begin position="175"/>
        <end position="194"/>
    </location>
</feature>
<dbReference type="GO" id="GO:0016020">
    <property type="term" value="C:membrane"/>
    <property type="evidence" value="ECO:0007669"/>
    <property type="project" value="UniProtKB-SubCell"/>
</dbReference>
<feature type="transmembrane region" description="Helical" evidence="5">
    <location>
        <begin position="112"/>
        <end position="133"/>
    </location>
</feature>
<feature type="compositionally biased region" description="Polar residues" evidence="6">
    <location>
        <begin position="75"/>
        <end position="90"/>
    </location>
</feature>
<evidence type="ECO:0000256" key="6">
    <source>
        <dbReference type="SAM" id="MobiDB-lite"/>
    </source>
</evidence>
<proteinExistence type="inferred from homology"/>
<reference evidence="7 9" key="2">
    <citation type="journal article" date="2013" name="Nature">
        <title>Insights into bilaterian evolution from three spiralian genomes.</title>
        <authorList>
            <person name="Simakov O."/>
            <person name="Marletaz F."/>
            <person name="Cho S.J."/>
            <person name="Edsinger-Gonzales E."/>
            <person name="Havlak P."/>
            <person name="Hellsten U."/>
            <person name="Kuo D.H."/>
            <person name="Larsson T."/>
            <person name="Lv J."/>
            <person name="Arendt D."/>
            <person name="Savage R."/>
            <person name="Osoegawa K."/>
            <person name="de Jong P."/>
            <person name="Grimwood J."/>
            <person name="Chapman J.A."/>
            <person name="Shapiro H."/>
            <person name="Aerts A."/>
            <person name="Otillar R.P."/>
            <person name="Terry A.Y."/>
            <person name="Boore J.L."/>
            <person name="Grigoriev I.V."/>
            <person name="Lindberg D.R."/>
            <person name="Seaver E.C."/>
            <person name="Weisblat D.A."/>
            <person name="Putnam N.H."/>
            <person name="Rokhsar D.S."/>
        </authorList>
    </citation>
    <scope>NUCLEOTIDE SEQUENCE</scope>
    <source>
        <strain evidence="7 9">I ESC-2004</strain>
    </source>
</reference>
<dbReference type="GO" id="GO:0005794">
    <property type="term" value="C:Golgi apparatus"/>
    <property type="evidence" value="ECO:0007669"/>
    <property type="project" value="TreeGrafter"/>
</dbReference>
<keyword evidence="2 5" id="KW-0812">Transmembrane</keyword>
<dbReference type="FunCoup" id="R7UEB6">
    <property type="interactions" value="338"/>
</dbReference>
<dbReference type="GO" id="GO:0005783">
    <property type="term" value="C:endoplasmic reticulum"/>
    <property type="evidence" value="ECO:0007669"/>
    <property type="project" value="TreeGrafter"/>
</dbReference>